<proteinExistence type="predicted"/>
<dbReference type="Pfam" id="PF22790">
    <property type="entry name" value="YkoP"/>
    <property type="match status" value="1"/>
</dbReference>
<organism evidence="2 3">
    <name type="scientific">Caldisalinibacter kiritimatiensis</name>
    <dbReference type="NCBI Taxonomy" id="1304284"/>
    <lineage>
        <taxon>Bacteria</taxon>
        <taxon>Bacillati</taxon>
        <taxon>Bacillota</taxon>
        <taxon>Tissierellia</taxon>
        <taxon>Tissierellales</taxon>
        <taxon>Thermohalobacteraceae</taxon>
        <taxon>Caldisalinibacter</taxon>
    </lineage>
</organism>
<evidence type="ECO:0000313" key="3">
    <source>
        <dbReference type="Proteomes" id="UP000013378"/>
    </source>
</evidence>
<dbReference type="STRING" id="1304284.L21TH_2472"/>
<feature type="domain" description="YkoP-like" evidence="1">
    <location>
        <begin position="2"/>
        <end position="136"/>
    </location>
</feature>
<dbReference type="eggNOG" id="ENOG503373B">
    <property type="taxonomic scope" value="Bacteria"/>
</dbReference>
<reference evidence="2 3" key="1">
    <citation type="journal article" date="2015" name="Geomicrobiol. J.">
        <title>Caldisalinibacter kiritimatiensis gen. nov., sp. nov., a moderately thermohalophilic thiosulfate-reducing bacterium from a hypersaline microbial mat.</title>
        <authorList>
            <person name="Ben Hania W."/>
            <person name="Joseph M."/>
            <person name="Fiebig A."/>
            <person name="Bunk B."/>
            <person name="Klenk H.-P."/>
            <person name="Fardeau M.-L."/>
            <person name="Spring S."/>
        </authorList>
    </citation>
    <scope>NUCLEOTIDE SEQUENCE [LARGE SCALE GENOMIC DNA]</scope>
    <source>
        <strain evidence="2 3">L21-TH-D2</strain>
    </source>
</reference>
<gene>
    <name evidence="2" type="ORF">L21TH_2472</name>
</gene>
<protein>
    <recommendedName>
        <fullName evidence="1">YkoP-like domain-containing protein</fullName>
    </recommendedName>
</protein>
<dbReference type="EMBL" id="ARZA01000269">
    <property type="protein sequence ID" value="EOC99467.1"/>
    <property type="molecule type" value="Genomic_DNA"/>
</dbReference>
<sequence length="152" mass="17884">MYVVTQKYNGKDIQLSDGTMVTKGDFVAEFHIDNLKMNQVKNDLKSIFRYLDEELIALAEAAITHEEFKNIKAYYGRTVLHPIAKKRDFTIIDVENKKFFLKFWDNLLKLVFQSSNSKGTKKFRDPKECWISKEQLGRFLSKKGDYNEKENN</sequence>
<dbReference type="InterPro" id="IPR054467">
    <property type="entry name" value="YkoP-like_dom"/>
</dbReference>
<evidence type="ECO:0000313" key="2">
    <source>
        <dbReference type="EMBL" id="EOC99467.1"/>
    </source>
</evidence>
<keyword evidence="3" id="KW-1185">Reference proteome</keyword>
<dbReference type="Proteomes" id="UP000013378">
    <property type="component" value="Unassembled WGS sequence"/>
</dbReference>
<evidence type="ECO:0000259" key="1">
    <source>
        <dbReference type="Pfam" id="PF22790"/>
    </source>
</evidence>
<comment type="caution">
    <text evidence="2">The sequence shown here is derived from an EMBL/GenBank/DDBJ whole genome shotgun (WGS) entry which is preliminary data.</text>
</comment>
<dbReference type="AlphaFoldDB" id="R1AQR3"/>
<accession>R1AQR3</accession>
<name>R1AQR3_9FIRM</name>